<dbReference type="PROSITE" id="PS50093">
    <property type="entry name" value="PKD"/>
    <property type="match status" value="1"/>
</dbReference>
<gene>
    <name evidence="3" type="ORF">SAMN04489742_0773</name>
</gene>
<dbReference type="CDD" id="cd00146">
    <property type="entry name" value="PKD"/>
    <property type="match status" value="1"/>
</dbReference>
<feature type="signal peptide" evidence="1">
    <location>
        <begin position="1"/>
        <end position="38"/>
    </location>
</feature>
<protein>
    <submittedName>
        <fullName evidence="3">PKD domain-containing protein</fullName>
    </submittedName>
</protein>
<feature type="domain" description="PKD" evidence="2">
    <location>
        <begin position="206"/>
        <end position="277"/>
    </location>
</feature>
<evidence type="ECO:0000313" key="3">
    <source>
        <dbReference type="EMBL" id="SDQ35158.1"/>
    </source>
</evidence>
<dbReference type="InterPro" id="IPR035986">
    <property type="entry name" value="PKD_dom_sf"/>
</dbReference>
<feature type="chain" id="PRO_5010325194" evidence="1">
    <location>
        <begin position="39"/>
        <end position="308"/>
    </location>
</feature>
<sequence length="308" mass="33528">MRTAGRWWNSARRNILCMAWLALISVIWLLGSASSAYAAPNTGGEWAGGKAKVTSWYPVPDGGGWTNSLNALPQPDRVFRYEIACMDDGRNNIDVACLARLPQCDEAENGRVVVWESASTEIQPLQWRRLDGYSCLYTEKPVDVMDLIARDIHAAFADLPIHVGGISGQPAPHTLRGAETNFYADAGEQSADFELHGQEIHLEARPVQYEWDYGDGARGGPFLFPGGPLQEGEWGTKTATSHIFEETGDFAVGLTVTYRATYTVNGGVVIDVPGDAEFSAEPVTISVWRSVVNNFADNCLENPNGAGC</sequence>
<name>A0A1H1A622_9MICC</name>
<dbReference type="Gene3D" id="2.60.40.10">
    <property type="entry name" value="Immunoglobulins"/>
    <property type="match status" value="1"/>
</dbReference>
<organism evidence="3 4">
    <name type="scientific">Crystallibacter crystallopoietes</name>
    <dbReference type="NCBI Taxonomy" id="37928"/>
    <lineage>
        <taxon>Bacteria</taxon>
        <taxon>Bacillati</taxon>
        <taxon>Actinomycetota</taxon>
        <taxon>Actinomycetes</taxon>
        <taxon>Micrococcales</taxon>
        <taxon>Micrococcaceae</taxon>
        <taxon>Crystallibacter</taxon>
    </lineage>
</organism>
<dbReference type="Proteomes" id="UP000181917">
    <property type="component" value="Unassembled WGS sequence"/>
</dbReference>
<evidence type="ECO:0000313" key="4">
    <source>
        <dbReference type="Proteomes" id="UP000181917"/>
    </source>
</evidence>
<dbReference type="EMBL" id="FNKH01000002">
    <property type="protein sequence ID" value="SDQ35158.1"/>
    <property type="molecule type" value="Genomic_DNA"/>
</dbReference>
<keyword evidence="4" id="KW-1185">Reference proteome</keyword>
<dbReference type="InterPro" id="IPR013783">
    <property type="entry name" value="Ig-like_fold"/>
</dbReference>
<dbReference type="GO" id="GO:0005975">
    <property type="term" value="P:carbohydrate metabolic process"/>
    <property type="evidence" value="ECO:0007669"/>
    <property type="project" value="UniProtKB-ARBA"/>
</dbReference>
<dbReference type="AlphaFoldDB" id="A0A1H1A622"/>
<keyword evidence="1" id="KW-0732">Signal</keyword>
<evidence type="ECO:0000256" key="1">
    <source>
        <dbReference type="SAM" id="SignalP"/>
    </source>
</evidence>
<evidence type="ECO:0000259" key="2">
    <source>
        <dbReference type="PROSITE" id="PS50093"/>
    </source>
</evidence>
<dbReference type="InterPro" id="IPR000601">
    <property type="entry name" value="PKD_dom"/>
</dbReference>
<dbReference type="STRING" id="37928.SAMN04489742_0773"/>
<accession>A0A1H1A622</accession>
<dbReference type="SUPFAM" id="SSF49299">
    <property type="entry name" value="PKD domain"/>
    <property type="match status" value="1"/>
</dbReference>
<proteinExistence type="predicted"/>
<reference evidence="3 4" key="1">
    <citation type="submission" date="2016-10" db="EMBL/GenBank/DDBJ databases">
        <authorList>
            <person name="de Groot N.N."/>
        </authorList>
    </citation>
    <scope>NUCLEOTIDE SEQUENCE [LARGE SCALE GENOMIC DNA]</scope>
    <source>
        <strain evidence="3 4">DSM 20117</strain>
    </source>
</reference>